<evidence type="ECO:0000313" key="2">
    <source>
        <dbReference type="Proteomes" id="UP000824782"/>
    </source>
</evidence>
<evidence type="ECO:0000313" key="1">
    <source>
        <dbReference type="EMBL" id="KAG8546259.1"/>
    </source>
</evidence>
<name>A0AAV6Z9X1_ENGPU</name>
<keyword evidence="2" id="KW-1185">Reference proteome</keyword>
<gene>
    <name evidence="1" type="ORF">GDO81_019383</name>
</gene>
<organism evidence="1 2">
    <name type="scientific">Engystomops pustulosus</name>
    <name type="common">Tungara frog</name>
    <name type="synonym">Physalaemus pustulosus</name>
    <dbReference type="NCBI Taxonomy" id="76066"/>
    <lineage>
        <taxon>Eukaryota</taxon>
        <taxon>Metazoa</taxon>
        <taxon>Chordata</taxon>
        <taxon>Craniata</taxon>
        <taxon>Vertebrata</taxon>
        <taxon>Euteleostomi</taxon>
        <taxon>Amphibia</taxon>
        <taxon>Batrachia</taxon>
        <taxon>Anura</taxon>
        <taxon>Neobatrachia</taxon>
        <taxon>Hyloidea</taxon>
        <taxon>Leptodactylidae</taxon>
        <taxon>Leiuperinae</taxon>
        <taxon>Engystomops</taxon>
    </lineage>
</organism>
<dbReference type="EMBL" id="WNYA01001167">
    <property type="protein sequence ID" value="KAG8546259.1"/>
    <property type="molecule type" value="Genomic_DNA"/>
</dbReference>
<proteinExistence type="predicted"/>
<accession>A0AAV6Z9X1</accession>
<dbReference type="Proteomes" id="UP000824782">
    <property type="component" value="Unassembled WGS sequence"/>
</dbReference>
<reference evidence="1" key="1">
    <citation type="thesis" date="2020" institute="ProQuest LLC" country="789 East Eisenhower Parkway, Ann Arbor, MI, USA">
        <title>Comparative Genomics and Chromosome Evolution.</title>
        <authorList>
            <person name="Mudd A.B."/>
        </authorList>
    </citation>
    <scope>NUCLEOTIDE SEQUENCE</scope>
    <source>
        <strain evidence="1">237g6f4</strain>
        <tissue evidence="1">Blood</tissue>
    </source>
</reference>
<protein>
    <submittedName>
        <fullName evidence="1">Uncharacterized protein</fullName>
    </submittedName>
</protein>
<comment type="caution">
    <text evidence="1">The sequence shown here is derived from an EMBL/GenBank/DDBJ whole genome shotgun (WGS) entry which is preliminary data.</text>
</comment>
<sequence length="114" mass="12961">MRLQTDPGFPICLCSRLSFHHVDSSHTKPWHNNSVGLFNLWPITWQDGEPGLTVLTNTNKTNSHLYVTCLVDPGRPSTRPPEVTKKPDAVTEIPFLMGKDLLSNLASLFWSRWF</sequence>
<dbReference type="AlphaFoldDB" id="A0AAV6Z9X1"/>